<keyword evidence="2 6" id="KW-0540">Nuclease</keyword>
<evidence type="ECO:0000313" key="9">
    <source>
        <dbReference type="Proteomes" id="UP001498238"/>
    </source>
</evidence>
<evidence type="ECO:0000256" key="6">
    <source>
        <dbReference type="HAMAP-Rule" id="MF_00265"/>
    </source>
</evidence>
<gene>
    <name evidence="6" type="primary">vapC</name>
    <name evidence="8" type="ORF">NCCP602_11820</name>
</gene>
<accession>A0ABN0SLP1</accession>
<dbReference type="InterPro" id="IPR044153">
    <property type="entry name" value="PIN_Pae0151-like"/>
</dbReference>
<comment type="similarity">
    <text evidence="6">Belongs to the PINc/VapC protein family.</text>
</comment>
<dbReference type="PANTHER" id="PTHR35901:SF1">
    <property type="entry name" value="EXONUCLEASE VAPC9"/>
    <property type="match status" value="1"/>
</dbReference>
<dbReference type="InterPro" id="IPR002716">
    <property type="entry name" value="PIN_dom"/>
</dbReference>
<dbReference type="Gene3D" id="3.40.50.1010">
    <property type="entry name" value="5'-nuclease"/>
    <property type="match status" value="1"/>
</dbReference>
<evidence type="ECO:0000256" key="2">
    <source>
        <dbReference type="ARBA" id="ARBA00022722"/>
    </source>
</evidence>
<dbReference type="PANTHER" id="PTHR35901">
    <property type="entry name" value="RIBONUCLEASE VAPC3"/>
    <property type="match status" value="1"/>
</dbReference>
<evidence type="ECO:0000313" key="8">
    <source>
        <dbReference type="EMBL" id="GAA0035221.1"/>
    </source>
</evidence>
<evidence type="ECO:0000256" key="4">
    <source>
        <dbReference type="ARBA" id="ARBA00022801"/>
    </source>
</evidence>
<dbReference type="InterPro" id="IPR051619">
    <property type="entry name" value="TypeII_TA_RNase_PINc/VapC"/>
</dbReference>
<feature type="domain" description="PIN" evidence="7">
    <location>
        <begin position="2"/>
        <end position="121"/>
    </location>
</feature>
<proteinExistence type="inferred from homology"/>
<organism evidence="8 9">
    <name type="scientific">Brevibacterium metallidurans</name>
    <dbReference type="NCBI Taxonomy" id="1482676"/>
    <lineage>
        <taxon>Bacteria</taxon>
        <taxon>Bacillati</taxon>
        <taxon>Actinomycetota</taxon>
        <taxon>Actinomycetes</taxon>
        <taxon>Micrococcales</taxon>
        <taxon>Brevibacteriaceae</taxon>
        <taxon>Brevibacterium</taxon>
    </lineage>
</organism>
<dbReference type="SUPFAM" id="SSF88723">
    <property type="entry name" value="PIN domain-like"/>
    <property type="match status" value="1"/>
</dbReference>
<dbReference type="EMBL" id="BAAAAF010000003">
    <property type="protein sequence ID" value="GAA0035221.1"/>
    <property type="molecule type" value="Genomic_DNA"/>
</dbReference>
<dbReference type="EC" id="3.1.-.-" evidence="6"/>
<feature type="binding site" evidence="6">
    <location>
        <position position="5"/>
    </location>
    <ligand>
        <name>Mg(2+)</name>
        <dbReference type="ChEBI" id="CHEBI:18420"/>
    </ligand>
</feature>
<protein>
    <recommendedName>
        <fullName evidence="6">Ribonuclease VapC</fullName>
        <shortName evidence="6">RNase VapC</shortName>
        <ecNumber evidence="6">3.1.-.-</ecNumber>
    </recommendedName>
    <alternativeName>
        <fullName evidence="6">Toxin VapC</fullName>
    </alternativeName>
</protein>
<keyword evidence="3 6" id="KW-0479">Metal-binding</keyword>
<keyword evidence="1 6" id="KW-1277">Toxin-antitoxin system</keyword>
<evidence type="ECO:0000259" key="7">
    <source>
        <dbReference type="Pfam" id="PF01850"/>
    </source>
</evidence>
<dbReference type="RefSeq" id="WP_339392174.1">
    <property type="nucleotide sequence ID" value="NZ_BAAAAF010000003.1"/>
</dbReference>
<dbReference type="Proteomes" id="UP001498238">
    <property type="component" value="Unassembled WGS sequence"/>
</dbReference>
<dbReference type="HAMAP" id="MF_00265">
    <property type="entry name" value="VapC_Nob1"/>
    <property type="match status" value="1"/>
</dbReference>
<keyword evidence="5 6" id="KW-0460">Magnesium</keyword>
<evidence type="ECO:0000256" key="1">
    <source>
        <dbReference type="ARBA" id="ARBA00022649"/>
    </source>
</evidence>
<evidence type="ECO:0000256" key="3">
    <source>
        <dbReference type="ARBA" id="ARBA00022723"/>
    </source>
</evidence>
<dbReference type="CDD" id="cd09873">
    <property type="entry name" value="PIN_Pae0151-like"/>
    <property type="match status" value="1"/>
</dbReference>
<keyword evidence="9" id="KW-1185">Reference proteome</keyword>
<comment type="function">
    <text evidence="6">Toxic component of a toxin-antitoxin (TA) system. An RNase.</text>
</comment>
<dbReference type="InterPro" id="IPR029060">
    <property type="entry name" value="PIN-like_dom_sf"/>
</dbReference>
<keyword evidence="6" id="KW-0800">Toxin</keyword>
<dbReference type="InterPro" id="IPR022907">
    <property type="entry name" value="VapC_family"/>
</dbReference>
<comment type="caution">
    <text evidence="8">The sequence shown here is derived from an EMBL/GenBank/DDBJ whole genome shotgun (WGS) entry which is preliminary data.</text>
</comment>
<sequence>MIVPDASAVALLFADPHAEPRCLSAIEILRGDPEWVVPEHWRTEMLSVIRGLRMGGRIDDSSAENAVKWLAQLVVLTEPTAPLLQRMWELGDNLSSYDAGYVAVAETLDLTLVTADVRIARSGVARCPLLVIS</sequence>
<dbReference type="Pfam" id="PF01850">
    <property type="entry name" value="PIN"/>
    <property type="match status" value="1"/>
</dbReference>
<comment type="cofactor">
    <cofactor evidence="6">
        <name>Mg(2+)</name>
        <dbReference type="ChEBI" id="CHEBI:18420"/>
    </cofactor>
</comment>
<keyword evidence="4 6" id="KW-0378">Hydrolase</keyword>
<evidence type="ECO:0000256" key="5">
    <source>
        <dbReference type="ARBA" id="ARBA00022842"/>
    </source>
</evidence>
<name>A0ABN0SLP1_9MICO</name>
<reference evidence="8 9" key="1">
    <citation type="submission" date="2024-01" db="EMBL/GenBank/DDBJ databases">
        <title>Characterization of antibiotic resistant novel bacterial strains and their environmental applications.</title>
        <authorList>
            <person name="Manzoor S."/>
            <person name="Abbas S."/>
            <person name="Arshad M."/>
            <person name="Ahmed I."/>
        </authorList>
    </citation>
    <scope>NUCLEOTIDE SEQUENCE [LARGE SCALE GENOMIC DNA]</scope>
    <source>
        <strain evidence="8 9">NCCP-602</strain>
    </source>
</reference>
<feature type="binding site" evidence="6">
    <location>
        <position position="98"/>
    </location>
    <ligand>
        <name>Mg(2+)</name>
        <dbReference type="ChEBI" id="CHEBI:18420"/>
    </ligand>
</feature>